<reference evidence="1" key="1">
    <citation type="submission" date="2011-10" db="EMBL/GenBank/DDBJ databases">
        <title>The Genome Sequence of Fusarium oxysporum HDV247.</title>
        <authorList>
            <consortium name="The Broad Institute Genome Sequencing Platform"/>
            <person name="Ma L.-J."/>
            <person name="Gale L.R."/>
            <person name="Schwartz D.C."/>
            <person name="Zhou S."/>
            <person name="Corby-Kistler H."/>
            <person name="Young S.K."/>
            <person name="Zeng Q."/>
            <person name="Gargeya S."/>
            <person name="Fitzgerald M."/>
            <person name="Haas B."/>
            <person name="Abouelleil A."/>
            <person name="Alvarado L."/>
            <person name="Arachchi H.M."/>
            <person name="Berlin A."/>
            <person name="Brown A."/>
            <person name="Chapman S.B."/>
            <person name="Chen Z."/>
            <person name="Dunbar C."/>
            <person name="Freedman E."/>
            <person name="Gearin G."/>
            <person name="Goldberg J."/>
            <person name="Griggs A."/>
            <person name="Gujja S."/>
            <person name="Heiman D."/>
            <person name="Howarth C."/>
            <person name="Larson L."/>
            <person name="Lui A."/>
            <person name="MacDonald P.J.P."/>
            <person name="Montmayeur A."/>
            <person name="Murphy C."/>
            <person name="Neiman D."/>
            <person name="Pearson M."/>
            <person name="Priest M."/>
            <person name="Roberts A."/>
            <person name="Saif S."/>
            <person name="Shea T."/>
            <person name="Shenoy N."/>
            <person name="Sisk P."/>
            <person name="Stolte C."/>
            <person name="Sykes S."/>
            <person name="Wortman J."/>
            <person name="Nusbaum C."/>
            <person name="Birren B."/>
        </authorList>
    </citation>
    <scope>NUCLEOTIDE SEQUENCE [LARGE SCALE GENOMIC DNA]</scope>
    <source>
        <strain evidence="1">HDV247</strain>
    </source>
</reference>
<dbReference type="AlphaFoldDB" id="W9Q9T6"/>
<dbReference type="Proteomes" id="UP000030751">
    <property type="component" value="Unassembled WGS sequence"/>
</dbReference>
<proteinExistence type="predicted"/>
<sequence length="112" mass="12596">MHGDSIVDQYLLQSLNLLTSTPCDPHTGHQLTRHSLLSPETTPNPLSIHKEPVAGLIWLSRHFNRPIATKACRKPPWPPLNRCELQVSCSLPHFWKATRPGPWLPQAKIGGR</sequence>
<evidence type="ECO:0000313" key="1">
    <source>
        <dbReference type="EMBL" id="EXA48510.1"/>
    </source>
</evidence>
<gene>
    <name evidence="1" type="ORF">FOVG_05217</name>
</gene>
<reference evidence="1" key="2">
    <citation type="submission" date="2012-05" db="EMBL/GenBank/DDBJ databases">
        <title>Annotation of the Genome Sequence of Fusarium oxysporum HDV247.</title>
        <authorList>
            <consortium name="The Broad Institute Genomics Platform"/>
            <person name="Ma L.-J."/>
            <person name="Corby-Kistler H."/>
            <person name="Broz K."/>
            <person name="Gale L.R."/>
            <person name="Jonkers W."/>
            <person name="O'Donnell K."/>
            <person name="Ploetz R."/>
            <person name="Steinberg C."/>
            <person name="Schwartz D.C."/>
            <person name="VanEtten H."/>
            <person name="Zhou S."/>
            <person name="Young S.K."/>
            <person name="Zeng Q."/>
            <person name="Gargeya S."/>
            <person name="Fitzgerald M."/>
            <person name="Abouelleil A."/>
            <person name="Alvarado L."/>
            <person name="Chapman S.B."/>
            <person name="Gainer-Dewar J."/>
            <person name="Goldberg J."/>
            <person name="Griggs A."/>
            <person name="Gujja S."/>
            <person name="Hansen M."/>
            <person name="Howarth C."/>
            <person name="Imamovic A."/>
            <person name="Ireland A."/>
            <person name="Larimer J."/>
            <person name="McCowan C."/>
            <person name="Murphy C."/>
            <person name="Pearson M."/>
            <person name="Poon T.W."/>
            <person name="Priest M."/>
            <person name="Roberts A."/>
            <person name="Saif S."/>
            <person name="Shea T."/>
            <person name="Sykes S."/>
            <person name="Wortman J."/>
            <person name="Nusbaum C."/>
            <person name="Birren B."/>
        </authorList>
    </citation>
    <scope>NUCLEOTIDE SEQUENCE</scope>
    <source>
        <strain evidence="1">HDV247</strain>
    </source>
</reference>
<dbReference type="HOGENOM" id="CLU_2210139_0_0_1"/>
<name>W9Q9T6_FUSOX</name>
<dbReference type="EMBL" id="JH650970">
    <property type="protein sequence ID" value="EXA48510.1"/>
    <property type="molecule type" value="Genomic_DNA"/>
</dbReference>
<organism evidence="1">
    <name type="scientific">Fusarium oxysporum f. sp. pisi HDV247</name>
    <dbReference type="NCBI Taxonomy" id="1080344"/>
    <lineage>
        <taxon>Eukaryota</taxon>
        <taxon>Fungi</taxon>
        <taxon>Dikarya</taxon>
        <taxon>Ascomycota</taxon>
        <taxon>Pezizomycotina</taxon>
        <taxon>Sordariomycetes</taxon>
        <taxon>Hypocreomycetidae</taxon>
        <taxon>Hypocreales</taxon>
        <taxon>Nectriaceae</taxon>
        <taxon>Fusarium</taxon>
        <taxon>Fusarium oxysporum species complex</taxon>
    </lineage>
</organism>
<accession>W9Q9T6</accession>
<protein>
    <submittedName>
        <fullName evidence="1">Uncharacterized protein</fullName>
    </submittedName>
</protein>